<evidence type="ECO:0000313" key="2">
    <source>
        <dbReference type="Proteomes" id="UP000530412"/>
    </source>
</evidence>
<comment type="caution">
    <text evidence="1">The sequence shown here is derived from an EMBL/GenBank/DDBJ whole genome shotgun (WGS) entry which is preliminary data.</text>
</comment>
<dbReference type="AlphaFoldDB" id="A0AA40SE74"/>
<protein>
    <submittedName>
        <fullName evidence="1">RHS repeat-associated protein</fullName>
    </submittedName>
</protein>
<name>A0AA40SE74_9ACTN</name>
<dbReference type="Gene3D" id="2.180.10.10">
    <property type="entry name" value="RHS repeat-associated core"/>
    <property type="match status" value="1"/>
</dbReference>
<reference evidence="1 2" key="1">
    <citation type="submission" date="2020-08" db="EMBL/GenBank/DDBJ databases">
        <title>Genomic Encyclopedia of Type Strains, Phase III (KMG-III): the genomes of soil and plant-associated and newly described type strains.</title>
        <authorList>
            <person name="Whitman W."/>
        </authorList>
    </citation>
    <scope>NUCLEOTIDE SEQUENCE [LARGE SCALE GENOMIC DNA]</scope>
    <source>
        <strain evidence="1 2">CECT 3271</strain>
    </source>
</reference>
<dbReference type="NCBIfam" id="TIGR03696">
    <property type="entry name" value="Rhs_assc_core"/>
    <property type="match status" value="1"/>
</dbReference>
<sequence length="43" mass="5089">MGATTWPADSTTYTPLRFPGQYYDPETGLHYNYFRHYDPETAR</sequence>
<dbReference type="InterPro" id="IPR022385">
    <property type="entry name" value="Rhs_assc_core"/>
</dbReference>
<accession>A0AA40SE74</accession>
<organism evidence="1 2">
    <name type="scientific">Streptomyces calvus</name>
    <dbReference type="NCBI Taxonomy" id="67282"/>
    <lineage>
        <taxon>Bacteria</taxon>
        <taxon>Bacillati</taxon>
        <taxon>Actinomycetota</taxon>
        <taxon>Actinomycetes</taxon>
        <taxon>Kitasatosporales</taxon>
        <taxon>Streptomycetaceae</taxon>
        <taxon>Streptomyces</taxon>
    </lineage>
</organism>
<gene>
    <name evidence="1" type="ORF">FHS33_003207</name>
</gene>
<evidence type="ECO:0000313" key="1">
    <source>
        <dbReference type="EMBL" id="MBA8944769.1"/>
    </source>
</evidence>
<proteinExistence type="predicted"/>
<dbReference type="EMBL" id="JACJIE010000006">
    <property type="protein sequence ID" value="MBA8944769.1"/>
    <property type="molecule type" value="Genomic_DNA"/>
</dbReference>
<dbReference type="Proteomes" id="UP000530412">
    <property type="component" value="Unassembled WGS sequence"/>
</dbReference>